<dbReference type="Proteomes" id="UP000546536">
    <property type="component" value="Unassembled WGS sequence"/>
</dbReference>
<dbReference type="InterPro" id="IPR029032">
    <property type="entry name" value="AhpD-like"/>
</dbReference>
<dbReference type="SUPFAM" id="SSF69118">
    <property type="entry name" value="AhpD-like"/>
    <property type="match status" value="1"/>
</dbReference>
<dbReference type="EMBL" id="JABERL010000029">
    <property type="protein sequence ID" value="NNH78294.1"/>
    <property type="molecule type" value="Genomic_DNA"/>
</dbReference>
<keyword evidence="4" id="KW-1185">Reference proteome</keyword>
<dbReference type="InterPro" id="IPR052512">
    <property type="entry name" value="4CMD/NDH-1_regulator"/>
</dbReference>
<accession>A0A241VKF5</accession>
<evidence type="ECO:0000313" key="3">
    <source>
        <dbReference type="EMBL" id="NNH86349.1"/>
    </source>
</evidence>
<evidence type="ECO:0000313" key="4">
    <source>
        <dbReference type="Proteomes" id="UP000546536"/>
    </source>
</evidence>
<accession>A0A7Y2RGT8</accession>
<sequence length="121" mass="13609">MLEFSHPHDSSIPSFEQVSDQLNALAPGMDHLIKGFVFGQIYTREGLDNQQRILITLSSLVSLGAEKQLNLYINNALNVDVSPRQIIETFVHLIPYIGFPRVLNALTVTQEVFKQRSITAE</sequence>
<proteinExistence type="predicted"/>
<accession>A0A7Y2RXH8</accession>
<comment type="caution">
    <text evidence="2">The sequence shown here is derived from an EMBL/GenBank/DDBJ whole genome shotgun (WGS) entry which is preliminary data.</text>
</comment>
<dbReference type="STRING" id="1977878.B9T23_04440"/>
<dbReference type="Pfam" id="PF02627">
    <property type="entry name" value="CMD"/>
    <property type="match status" value="1"/>
</dbReference>
<dbReference type="Gene3D" id="1.20.1290.10">
    <property type="entry name" value="AhpD-like"/>
    <property type="match status" value="1"/>
</dbReference>
<dbReference type="GO" id="GO:0051920">
    <property type="term" value="F:peroxiredoxin activity"/>
    <property type="evidence" value="ECO:0007669"/>
    <property type="project" value="InterPro"/>
</dbReference>
<organism evidence="2 5">
    <name type="scientific">Acinetobacter terrae</name>
    <dbReference type="NCBI Taxonomy" id="2731247"/>
    <lineage>
        <taxon>Bacteria</taxon>
        <taxon>Pseudomonadati</taxon>
        <taxon>Pseudomonadota</taxon>
        <taxon>Gammaproteobacteria</taxon>
        <taxon>Moraxellales</taxon>
        <taxon>Moraxellaceae</taxon>
        <taxon>Acinetobacter</taxon>
        <taxon>Acinetobacter Taxon 24</taxon>
    </lineage>
</organism>
<evidence type="ECO:0000259" key="1">
    <source>
        <dbReference type="Pfam" id="PF02627"/>
    </source>
</evidence>
<name>A0A241VKF5_9GAMM</name>
<dbReference type="EMBL" id="JABERG010000001">
    <property type="protein sequence ID" value="NNH86349.1"/>
    <property type="molecule type" value="Genomic_DNA"/>
</dbReference>
<dbReference type="AlphaFoldDB" id="A0A241VKF5"/>
<protein>
    <submittedName>
        <fullName evidence="2">Carboxymuconolactone decarboxylase family protein</fullName>
    </submittedName>
</protein>
<reference evidence="4 5" key="1">
    <citation type="submission" date="2020-04" db="EMBL/GenBank/DDBJ databases">
        <title>Acinetobacter Taxon 24.</title>
        <authorList>
            <person name="Nemec A."/>
            <person name="Radolfova-Krizova L."/>
            <person name="Higgins P.G."/>
            <person name="Spanelova P."/>
        </authorList>
    </citation>
    <scope>NUCLEOTIDE SEQUENCE [LARGE SCALE GENOMIC DNA]</scope>
    <source>
        <strain evidence="3 4">ANC 4279</strain>
        <strain evidence="2 5">ANC 5380</strain>
    </source>
</reference>
<dbReference type="PANTHER" id="PTHR33570">
    <property type="entry name" value="4-CARBOXYMUCONOLACTONE DECARBOXYLASE FAMILY PROTEIN"/>
    <property type="match status" value="1"/>
</dbReference>
<evidence type="ECO:0000313" key="2">
    <source>
        <dbReference type="EMBL" id="NNH78294.1"/>
    </source>
</evidence>
<feature type="domain" description="Carboxymuconolactone decarboxylase-like" evidence="1">
    <location>
        <begin position="28"/>
        <end position="111"/>
    </location>
</feature>
<dbReference type="Proteomes" id="UP000569202">
    <property type="component" value="Unassembled WGS sequence"/>
</dbReference>
<gene>
    <name evidence="3" type="ORF">HLH13_01210</name>
    <name evidence="2" type="ORF">HLH17_11555</name>
</gene>
<evidence type="ECO:0000313" key="5">
    <source>
        <dbReference type="Proteomes" id="UP000569202"/>
    </source>
</evidence>
<dbReference type="InterPro" id="IPR003779">
    <property type="entry name" value="CMD-like"/>
</dbReference>
<dbReference type="PANTHER" id="PTHR33570:SF2">
    <property type="entry name" value="CARBOXYMUCONOLACTONE DECARBOXYLASE-LIKE DOMAIN-CONTAINING PROTEIN"/>
    <property type="match status" value="1"/>
</dbReference>